<evidence type="ECO:0000313" key="4">
    <source>
        <dbReference type="EMBL" id="WFD00452.1"/>
    </source>
</evidence>
<dbReference type="InterPro" id="IPR043129">
    <property type="entry name" value="ATPase_NBD"/>
</dbReference>
<accession>A0AAJ6CK84</accession>
<dbReference type="SMART" id="SM00268">
    <property type="entry name" value="ACTIN"/>
    <property type="match status" value="1"/>
</dbReference>
<proteinExistence type="inferred from homology"/>
<feature type="region of interest" description="Disordered" evidence="3">
    <location>
        <begin position="389"/>
        <end position="420"/>
    </location>
</feature>
<organism evidence="4 5">
    <name type="scientific">Malassezia yamatoensis</name>
    <dbReference type="NCBI Taxonomy" id="253288"/>
    <lineage>
        <taxon>Eukaryota</taxon>
        <taxon>Fungi</taxon>
        <taxon>Dikarya</taxon>
        <taxon>Basidiomycota</taxon>
        <taxon>Ustilaginomycotina</taxon>
        <taxon>Malasseziomycetes</taxon>
        <taxon>Malasseziales</taxon>
        <taxon>Malasseziaceae</taxon>
        <taxon>Malassezia</taxon>
    </lineage>
</organism>
<keyword evidence="5" id="KW-1185">Reference proteome</keyword>
<evidence type="ECO:0000313" key="5">
    <source>
        <dbReference type="Proteomes" id="UP001219567"/>
    </source>
</evidence>
<feature type="compositionally biased region" description="Basic and acidic residues" evidence="3">
    <location>
        <begin position="389"/>
        <end position="416"/>
    </location>
</feature>
<feature type="coiled-coil region" evidence="2">
    <location>
        <begin position="322"/>
        <end position="349"/>
    </location>
</feature>
<feature type="compositionally biased region" description="Polar residues" evidence="3">
    <location>
        <begin position="458"/>
        <end position="472"/>
    </location>
</feature>
<sequence length="700" mass="80606">MGFQPALDVKEWPEPKICEGLRDYRESTHWSQHAPILIDNARFRDRRRGSNVVLCGNECYVDSQGRAAMKSPFDSDVVCGFDTMVASIVDDRDAMQSRVQSEPYVMMNLCLGMQELLFETYRAPSVCFGLDALFAGYANNIRENGLVVSAGRNTTVIVPVVGGRGILDNAKRYVDKTDADCHGVVRLGRIFFILKYPNLPQRITSFESQTMLENLCYVSSDYDEEIRSLSQPDNLAKIDQVVQLPYVPPERPIKTQEELDKIAERKKAASQRLIEQTRMMRHEKAEQNENDWRYYTQVKQWKSNESTEAYLQRLEDEGFDSEQEFEKTLKRLEAAVKRSRGEEEDLEEDKQPPTFPLVDVADADLDEEGIKEKRRQRLMKAGYEARQRARAEKAEEDRLRAEAQARELQERQEHPEQWLNKLRKQHQDTLARLQEQIRVREMLPDRKSAAAQQRMKNITALASDSKPTSQSGQRRKRGDDEDTFGADDSDWAVYRDIVDAGEEQEQETLEKLQSLEAKLLEHDTQFSMEDTYAAMQARKTLLVTTFLRGYEPKWDPQDSALYHQVHLNVERIRVPEVSWQPIIAGVDQAGVSELAGHVLRSFEMPTRLKMISNVLVTGRYSALPNFDTRLASELQALLPPKSPLHVRRAQNPRFDAWRGMQQWVSDENDAFTASSVSLSEYQEHGAGWSKDYRFSSCWQA</sequence>
<dbReference type="Gene3D" id="3.90.640.10">
    <property type="entry name" value="Actin, Chain A, domain 4"/>
    <property type="match status" value="2"/>
</dbReference>
<name>A0AAJ6CK84_9BASI</name>
<dbReference type="SUPFAM" id="SSF53067">
    <property type="entry name" value="Actin-like ATPase domain"/>
    <property type="match status" value="2"/>
</dbReference>
<dbReference type="FunFam" id="3.30.420.40:FF:000058">
    <property type="entry name" value="Putative actin-related protein 5"/>
    <property type="match status" value="1"/>
</dbReference>
<dbReference type="InterPro" id="IPR004000">
    <property type="entry name" value="Actin"/>
</dbReference>
<dbReference type="Gene3D" id="3.30.420.40">
    <property type="match status" value="4"/>
</dbReference>
<dbReference type="PANTHER" id="PTHR11937">
    <property type="entry name" value="ACTIN"/>
    <property type="match status" value="1"/>
</dbReference>
<dbReference type="Proteomes" id="UP001219567">
    <property type="component" value="Chromosome 5"/>
</dbReference>
<reference evidence="4 5" key="1">
    <citation type="submission" date="2023-03" db="EMBL/GenBank/DDBJ databases">
        <title>Mating type loci evolution in Malassezia.</title>
        <authorList>
            <person name="Coelho M.A."/>
        </authorList>
    </citation>
    <scope>NUCLEOTIDE SEQUENCE [LARGE SCALE GENOMIC DNA]</scope>
    <source>
        <strain evidence="4 5">CBS 9725</strain>
    </source>
</reference>
<evidence type="ECO:0000256" key="2">
    <source>
        <dbReference type="SAM" id="Coils"/>
    </source>
</evidence>
<evidence type="ECO:0000256" key="3">
    <source>
        <dbReference type="SAM" id="MobiDB-lite"/>
    </source>
</evidence>
<keyword evidence="2" id="KW-0175">Coiled coil</keyword>
<comment type="similarity">
    <text evidence="1">Belongs to the actin family.</text>
</comment>
<dbReference type="AlphaFoldDB" id="A0AAJ6CK84"/>
<evidence type="ECO:0000256" key="1">
    <source>
        <dbReference type="RuleBase" id="RU000487"/>
    </source>
</evidence>
<feature type="region of interest" description="Disordered" evidence="3">
    <location>
        <begin position="458"/>
        <end position="487"/>
    </location>
</feature>
<protein>
    <submittedName>
        <fullName evidence="4">Nuclear actin-protein involved in chromatin remodeling</fullName>
    </submittedName>
</protein>
<dbReference type="EMBL" id="CP119947">
    <property type="protein sequence ID" value="WFD00452.1"/>
    <property type="molecule type" value="Genomic_DNA"/>
</dbReference>
<gene>
    <name evidence="4" type="primary">ARP5</name>
    <name evidence="4" type="ORF">MYAM1_003201</name>
</gene>
<dbReference type="Pfam" id="PF00022">
    <property type="entry name" value="Actin"/>
    <property type="match status" value="2"/>
</dbReference>